<comment type="subcellular location">
    <subcellularLocation>
        <location evidence="1">Cell membrane</location>
        <topology evidence="1">Single-pass type II membrane protein</topology>
    </subcellularLocation>
</comment>
<evidence type="ECO:0000313" key="6">
    <source>
        <dbReference type="Proteomes" id="UP000694555"/>
    </source>
</evidence>
<dbReference type="GO" id="GO:0005886">
    <property type="term" value="C:plasma membrane"/>
    <property type="evidence" value="ECO:0007669"/>
    <property type="project" value="UniProtKB-SubCell"/>
</dbReference>
<dbReference type="PANTHER" id="PTHR45710:SF35">
    <property type="entry name" value="C-TYPE LECTIN DOMAIN FAMILY 2 MEMBER D"/>
    <property type="match status" value="1"/>
</dbReference>
<dbReference type="Pfam" id="PF00059">
    <property type="entry name" value="Lectin_C"/>
    <property type="match status" value="1"/>
</dbReference>
<evidence type="ECO:0000256" key="2">
    <source>
        <dbReference type="ARBA" id="ARBA00022734"/>
    </source>
</evidence>
<dbReference type="PROSITE" id="PS50041">
    <property type="entry name" value="C_TYPE_LECTIN_2"/>
    <property type="match status" value="1"/>
</dbReference>
<dbReference type="InterPro" id="IPR001304">
    <property type="entry name" value="C-type_lectin-like"/>
</dbReference>
<dbReference type="SMART" id="SM00034">
    <property type="entry name" value="CLECT"/>
    <property type="match status" value="1"/>
</dbReference>
<evidence type="ECO:0000256" key="1">
    <source>
        <dbReference type="ARBA" id="ARBA00004401"/>
    </source>
</evidence>
<proteinExistence type="predicted"/>
<keyword evidence="3" id="KW-0812">Transmembrane</keyword>
<evidence type="ECO:0000259" key="4">
    <source>
        <dbReference type="PROSITE" id="PS50041"/>
    </source>
</evidence>
<accession>A0A8C0BB94</accession>
<dbReference type="InterPro" id="IPR050828">
    <property type="entry name" value="C-type_lectin/matrix_domain"/>
</dbReference>
<keyword evidence="3" id="KW-1133">Transmembrane helix</keyword>
<dbReference type="GO" id="GO:0030246">
    <property type="term" value="F:carbohydrate binding"/>
    <property type="evidence" value="ECO:0007669"/>
    <property type="project" value="UniProtKB-KW"/>
</dbReference>
<dbReference type="AlphaFoldDB" id="A0A8C0BB94"/>
<dbReference type="CDD" id="cd03593">
    <property type="entry name" value="CLECT_NK_receptors_like"/>
    <property type="match status" value="1"/>
</dbReference>
<reference evidence="5" key="1">
    <citation type="submission" date="2025-08" db="UniProtKB">
        <authorList>
            <consortium name="Ensembl"/>
        </authorList>
    </citation>
    <scope>IDENTIFICATION</scope>
</reference>
<dbReference type="InterPro" id="IPR033992">
    <property type="entry name" value="NKR-like_CTLD"/>
</dbReference>
<evidence type="ECO:0000256" key="3">
    <source>
        <dbReference type="SAM" id="Phobius"/>
    </source>
</evidence>
<keyword evidence="6" id="KW-1185">Reference proteome</keyword>
<dbReference type="InterPro" id="IPR016186">
    <property type="entry name" value="C-type_lectin-like/link_sf"/>
</dbReference>
<organism evidence="5 6">
    <name type="scientific">Buteo japonicus</name>
    <dbReference type="NCBI Taxonomy" id="224669"/>
    <lineage>
        <taxon>Eukaryota</taxon>
        <taxon>Metazoa</taxon>
        <taxon>Chordata</taxon>
        <taxon>Craniata</taxon>
        <taxon>Vertebrata</taxon>
        <taxon>Euteleostomi</taxon>
        <taxon>Archelosauria</taxon>
        <taxon>Archosauria</taxon>
        <taxon>Dinosauria</taxon>
        <taxon>Saurischia</taxon>
        <taxon>Theropoda</taxon>
        <taxon>Coelurosauria</taxon>
        <taxon>Aves</taxon>
        <taxon>Neognathae</taxon>
        <taxon>Neoaves</taxon>
        <taxon>Telluraves</taxon>
        <taxon>Accipitrimorphae</taxon>
        <taxon>Accipitriformes</taxon>
        <taxon>Accipitridae</taxon>
        <taxon>Accipitrinae</taxon>
        <taxon>Buteo</taxon>
    </lineage>
</organism>
<feature type="domain" description="C-type lectin" evidence="4">
    <location>
        <begin position="117"/>
        <end position="197"/>
    </location>
</feature>
<keyword evidence="2" id="KW-0430">Lectin</keyword>
<keyword evidence="3" id="KW-0472">Membrane</keyword>
<dbReference type="Proteomes" id="UP000694555">
    <property type="component" value="Unplaced"/>
</dbReference>
<sequence>KHWDAPPDLSLHPTVALPCALWLYLEVLKAPVGGIQELQGAWGALCAVGLPAVPLPRSLSPGFSLKCIKDKKVPIGVTVVIAALLLTIIALAAKKCPSCPSCSSPVLSSCLGNGIGYREKCFYFVEDETDWNRSQISCLSLRAHLASIDTQEELDFLLRYGRSLHYWIGLHREGSGPWKWSNGSLFSNWYVPSSSGEHNHGLG</sequence>
<dbReference type="SUPFAM" id="SSF56436">
    <property type="entry name" value="C-type lectin-like"/>
    <property type="match status" value="1"/>
</dbReference>
<dbReference type="PANTHER" id="PTHR45710">
    <property type="entry name" value="C-TYPE LECTIN DOMAIN-CONTAINING PROTEIN 180"/>
    <property type="match status" value="1"/>
</dbReference>
<dbReference type="InterPro" id="IPR016187">
    <property type="entry name" value="CTDL_fold"/>
</dbReference>
<protein>
    <recommendedName>
        <fullName evidence="4">C-type lectin domain-containing protein</fullName>
    </recommendedName>
</protein>
<dbReference type="Ensembl" id="ENSBJAT00000014368.1">
    <property type="protein sequence ID" value="ENSBJAP00000013992.1"/>
    <property type="gene ID" value="ENSBJAG00000009309.1"/>
</dbReference>
<feature type="transmembrane region" description="Helical" evidence="3">
    <location>
        <begin position="73"/>
        <end position="93"/>
    </location>
</feature>
<name>A0A8C0BB94_9AVES</name>
<reference evidence="5" key="2">
    <citation type="submission" date="2025-09" db="UniProtKB">
        <authorList>
            <consortium name="Ensembl"/>
        </authorList>
    </citation>
    <scope>IDENTIFICATION</scope>
</reference>
<evidence type="ECO:0000313" key="5">
    <source>
        <dbReference type="Ensembl" id="ENSBJAP00000013992.1"/>
    </source>
</evidence>
<dbReference type="Gene3D" id="3.10.100.10">
    <property type="entry name" value="Mannose-Binding Protein A, subunit A"/>
    <property type="match status" value="1"/>
</dbReference>